<evidence type="ECO:0000256" key="3">
    <source>
        <dbReference type="ARBA" id="ARBA00022723"/>
    </source>
</evidence>
<dbReference type="InterPro" id="IPR036069">
    <property type="entry name" value="DUF34/NIF3_sf"/>
</dbReference>
<evidence type="ECO:0000256" key="4">
    <source>
        <dbReference type="PIRNR" id="PIRNR037489"/>
    </source>
</evidence>
<dbReference type="Gene3D" id="3.40.1390.30">
    <property type="entry name" value="NIF3 (NGG1p interacting factor 3)-like"/>
    <property type="match status" value="1"/>
</dbReference>
<dbReference type="PIRSF" id="PIRSF037489">
    <property type="entry name" value="UCP037489_NIF3_YqfO"/>
    <property type="match status" value="1"/>
</dbReference>
<dbReference type="GO" id="GO:0046872">
    <property type="term" value="F:metal ion binding"/>
    <property type="evidence" value="ECO:0007669"/>
    <property type="project" value="UniProtKB-UniRule"/>
</dbReference>
<comment type="similarity">
    <text evidence="1 4">Belongs to the GTP cyclohydrolase I type 2/NIF3 family.</text>
</comment>
<comment type="caution">
    <text evidence="6">The sequence shown here is derived from an EMBL/GenBank/DDBJ whole genome shotgun (WGS) entry which is preliminary data.</text>
</comment>
<gene>
    <name evidence="6" type="ORF">E2626_10745</name>
</gene>
<feature type="binding site" evidence="5">
    <location>
        <position position="67"/>
    </location>
    <ligand>
        <name>a divalent metal cation</name>
        <dbReference type="ChEBI" id="CHEBI:60240"/>
        <label>1</label>
    </ligand>
</feature>
<accession>A0A4Y8LF16</accession>
<dbReference type="Gene3D" id="3.30.70.120">
    <property type="match status" value="1"/>
</dbReference>
<feature type="binding site" evidence="5">
    <location>
        <position position="332"/>
    </location>
    <ligand>
        <name>a divalent metal cation</name>
        <dbReference type="ChEBI" id="CHEBI:60240"/>
        <label>1</label>
    </ligand>
</feature>
<feature type="binding site" evidence="5">
    <location>
        <position position="106"/>
    </location>
    <ligand>
        <name>a divalent metal cation</name>
        <dbReference type="ChEBI" id="CHEBI:60240"/>
        <label>1</label>
    </ligand>
</feature>
<keyword evidence="7" id="KW-1185">Reference proteome</keyword>
<dbReference type="FunFam" id="3.30.70.120:FF:000006">
    <property type="entry name" value="GTP cyclohydrolase 1 type 2 homolog"/>
    <property type="match status" value="1"/>
</dbReference>
<feature type="binding site" evidence="5">
    <location>
        <position position="68"/>
    </location>
    <ligand>
        <name>a divalent metal cation</name>
        <dbReference type="ChEBI" id="CHEBI:60240"/>
        <label>1</label>
    </ligand>
</feature>
<evidence type="ECO:0000313" key="6">
    <source>
        <dbReference type="EMBL" id="TFE01129.1"/>
    </source>
</evidence>
<protein>
    <recommendedName>
        <fullName evidence="2 4">GTP cyclohydrolase 1 type 2 homolog</fullName>
    </recommendedName>
</protein>
<name>A0A4Y8LF16_9BACL</name>
<dbReference type="OrthoDB" id="9792792at2"/>
<evidence type="ECO:0000313" key="7">
    <source>
        <dbReference type="Proteomes" id="UP000297776"/>
    </source>
</evidence>
<dbReference type="PANTHER" id="PTHR13799">
    <property type="entry name" value="NGG1 INTERACTING FACTOR 3"/>
    <property type="match status" value="1"/>
</dbReference>
<dbReference type="AlphaFoldDB" id="A0A4Y8LF16"/>
<dbReference type="EMBL" id="SORX01000005">
    <property type="protein sequence ID" value="TFE01129.1"/>
    <property type="molecule type" value="Genomic_DNA"/>
</dbReference>
<dbReference type="InterPro" id="IPR002678">
    <property type="entry name" value="DUF34/NIF3"/>
</dbReference>
<dbReference type="Proteomes" id="UP000297776">
    <property type="component" value="Unassembled WGS sequence"/>
</dbReference>
<organism evidence="6 7">
    <name type="scientific">Jeotgalibacillus salarius</name>
    <dbReference type="NCBI Taxonomy" id="546023"/>
    <lineage>
        <taxon>Bacteria</taxon>
        <taxon>Bacillati</taxon>
        <taxon>Bacillota</taxon>
        <taxon>Bacilli</taxon>
        <taxon>Bacillales</taxon>
        <taxon>Caryophanaceae</taxon>
        <taxon>Jeotgalibacillus</taxon>
    </lineage>
</organism>
<evidence type="ECO:0000256" key="1">
    <source>
        <dbReference type="ARBA" id="ARBA00006964"/>
    </source>
</evidence>
<evidence type="ECO:0000256" key="5">
    <source>
        <dbReference type="PIRSR" id="PIRSR602678-1"/>
    </source>
</evidence>
<dbReference type="GO" id="GO:0005737">
    <property type="term" value="C:cytoplasm"/>
    <property type="evidence" value="ECO:0007669"/>
    <property type="project" value="TreeGrafter"/>
</dbReference>
<dbReference type="Pfam" id="PF01784">
    <property type="entry name" value="DUF34_NIF3"/>
    <property type="match status" value="1"/>
</dbReference>
<feature type="binding site" evidence="5">
    <location>
        <position position="335"/>
    </location>
    <ligand>
        <name>a divalent metal cation</name>
        <dbReference type="ChEBI" id="CHEBI:60240"/>
        <label>1</label>
    </ligand>
</feature>
<dbReference type="SUPFAM" id="SSF102705">
    <property type="entry name" value="NIF3 (NGG1p interacting factor 3)-like"/>
    <property type="match status" value="1"/>
</dbReference>
<sequence>MKQANGHQVVQLLEQFSPKSLAMEGDPIGLQTGALNQKVSKVMTTLDVTNEVVEEAIEKGANFIIAHHPLIFRPLKSINLETNAGQIIEKCIKNDITVYAAHTNLDVARGGVNDMLAKALGLKDTKVLVQTYEDTYKKLIAFVPESHASEVREAITAAGAGDIGDYSACTFTTTGTGRFLPGDQAEPFIGEKGKVEEVNEVKVESIYLASLEKQVLKALKSSHPYEEPAYDLFEESIPGDSYGLGRIGKLNEQTTLGEFSEYVKKQLNVPALRVTGNPDKKIKKAAVLGGMGSKYYQTAKFAGADVYITGDVDFHTAQDAEAAGISIIDPGHHVEEIMKSGLACELRLRAEADGLNIEFLPSEQSTEPFRFI</sequence>
<dbReference type="NCBIfam" id="TIGR00486">
    <property type="entry name" value="YbgI_SA1388"/>
    <property type="match status" value="1"/>
</dbReference>
<proteinExistence type="inferred from homology"/>
<dbReference type="FunFam" id="3.40.1390.30:FF:000001">
    <property type="entry name" value="GTP cyclohydrolase 1 type 2"/>
    <property type="match status" value="1"/>
</dbReference>
<keyword evidence="3 4" id="KW-0479">Metal-binding</keyword>
<dbReference type="InterPro" id="IPR015867">
    <property type="entry name" value="N-reg_PII/ATP_PRibTrfase_C"/>
</dbReference>
<dbReference type="RefSeq" id="WP_134381749.1">
    <property type="nucleotide sequence ID" value="NZ_SORX01000005.1"/>
</dbReference>
<dbReference type="InterPro" id="IPR017221">
    <property type="entry name" value="DUF34/NIF3_bac"/>
</dbReference>
<evidence type="ECO:0000256" key="2">
    <source>
        <dbReference type="ARBA" id="ARBA00022112"/>
    </source>
</evidence>
<dbReference type="PANTHER" id="PTHR13799:SF14">
    <property type="entry name" value="GTP CYCLOHYDROLASE 1 TYPE 2 HOMOLOG"/>
    <property type="match status" value="1"/>
</dbReference>
<reference evidence="6 7" key="1">
    <citation type="submission" date="2019-03" db="EMBL/GenBank/DDBJ databases">
        <authorList>
            <person name="Yang Y."/>
        </authorList>
    </citation>
    <scope>NUCLEOTIDE SEQUENCE [LARGE SCALE GENOMIC DNA]</scope>
    <source>
        <strain evidence="6 7">ASL-1</strain>
    </source>
</reference>